<sequence length="169" mass="18502">MSGGTQQQGVSLDQLSAQQLTAVKKQLDEEVEHLTTSFAQLQAAQIKFKDCLRCVKTQGGTPDKKEILVPLTNSLYVKGNISSPDRVLVDVGTGFYVEKVCLQTHRLGFFSDTIQNVKSAAEFYEGKVKDLAGNITDLEAIIQNKSSSLRAVEEVLKQKILAQPQQSSS</sequence>
<dbReference type="GO" id="GO:1990114">
    <property type="term" value="P:RNA polymerase II core complex assembly"/>
    <property type="evidence" value="ECO:0007669"/>
    <property type="project" value="TreeGrafter"/>
</dbReference>
<proteinExistence type="inferred from homology"/>
<dbReference type="Pfam" id="PF02996">
    <property type="entry name" value="Prefoldin"/>
    <property type="match status" value="1"/>
</dbReference>
<dbReference type="InterPro" id="IPR004127">
    <property type="entry name" value="Prefoldin_subunit_alpha"/>
</dbReference>
<dbReference type="InterPro" id="IPR011599">
    <property type="entry name" value="PFD_alpha_archaea"/>
</dbReference>
<dbReference type="PANTHER" id="PTHR12674:SF2">
    <property type="entry name" value="PREFOLDIN SUBUNIT 5"/>
    <property type="match status" value="1"/>
</dbReference>
<evidence type="ECO:0000313" key="3">
    <source>
        <dbReference type="EMBL" id="KAK2611289.1"/>
    </source>
</evidence>
<comment type="similarity">
    <text evidence="1">Belongs to the prefoldin subunit alpha family.</text>
</comment>
<dbReference type="EMBL" id="JAUJFL010000002">
    <property type="protein sequence ID" value="KAK2611289.1"/>
    <property type="molecule type" value="Genomic_DNA"/>
</dbReference>
<accession>A0AAD9W642</accession>
<dbReference type="Gene3D" id="1.10.287.370">
    <property type="match status" value="1"/>
</dbReference>
<protein>
    <recommendedName>
        <fullName evidence="5">Prefoldin subunit 5</fullName>
    </recommendedName>
</protein>
<reference evidence="3" key="1">
    <citation type="submission" date="2023-06" db="EMBL/GenBank/DDBJ databases">
        <authorList>
            <person name="Noh H."/>
        </authorList>
    </citation>
    <scope>NUCLEOTIDE SEQUENCE</scope>
    <source>
        <strain evidence="3">DUCC20226</strain>
    </source>
</reference>
<dbReference type="CDD" id="cd23157">
    <property type="entry name" value="Prefoldin_5"/>
    <property type="match status" value="1"/>
</dbReference>
<dbReference type="PANTHER" id="PTHR12674">
    <property type="entry name" value="PREFOLDIN SUBUNIT 5"/>
    <property type="match status" value="1"/>
</dbReference>
<evidence type="ECO:0000313" key="4">
    <source>
        <dbReference type="Proteomes" id="UP001265746"/>
    </source>
</evidence>
<keyword evidence="4" id="KW-1185">Reference proteome</keyword>
<name>A0AAD9W642_PHOAM</name>
<dbReference type="GO" id="GO:0006457">
    <property type="term" value="P:protein folding"/>
    <property type="evidence" value="ECO:0007669"/>
    <property type="project" value="InterPro"/>
</dbReference>
<dbReference type="GO" id="GO:1990113">
    <property type="term" value="P:RNA polymerase I assembly"/>
    <property type="evidence" value="ECO:0007669"/>
    <property type="project" value="TreeGrafter"/>
</dbReference>
<evidence type="ECO:0000256" key="1">
    <source>
        <dbReference type="ARBA" id="ARBA00010048"/>
    </source>
</evidence>
<dbReference type="GO" id="GO:0005737">
    <property type="term" value="C:cytoplasm"/>
    <property type="evidence" value="ECO:0007669"/>
    <property type="project" value="TreeGrafter"/>
</dbReference>
<keyword evidence="2" id="KW-0175">Coiled coil</keyword>
<dbReference type="GO" id="GO:0016272">
    <property type="term" value="C:prefoldin complex"/>
    <property type="evidence" value="ECO:0007669"/>
    <property type="project" value="InterPro"/>
</dbReference>
<dbReference type="InterPro" id="IPR009053">
    <property type="entry name" value="Prefoldin"/>
</dbReference>
<dbReference type="Proteomes" id="UP001265746">
    <property type="component" value="Unassembled WGS sequence"/>
</dbReference>
<dbReference type="GO" id="GO:1990115">
    <property type="term" value="P:RNA polymerase III assembly"/>
    <property type="evidence" value="ECO:0007669"/>
    <property type="project" value="TreeGrafter"/>
</dbReference>
<evidence type="ECO:0000256" key="2">
    <source>
        <dbReference type="SAM" id="Coils"/>
    </source>
</evidence>
<evidence type="ECO:0008006" key="5">
    <source>
        <dbReference type="Google" id="ProtNLM"/>
    </source>
</evidence>
<comment type="caution">
    <text evidence="3">The sequence shown here is derived from an EMBL/GenBank/DDBJ whole genome shotgun (WGS) entry which is preliminary data.</text>
</comment>
<dbReference type="NCBIfam" id="TIGR00293">
    <property type="entry name" value="prefoldin subunit alpha"/>
    <property type="match status" value="1"/>
</dbReference>
<dbReference type="SUPFAM" id="SSF46579">
    <property type="entry name" value="Prefoldin"/>
    <property type="match status" value="1"/>
</dbReference>
<dbReference type="AlphaFoldDB" id="A0AAD9W642"/>
<organism evidence="3 4">
    <name type="scientific">Phomopsis amygdali</name>
    <name type="common">Fusicoccum amygdali</name>
    <dbReference type="NCBI Taxonomy" id="1214568"/>
    <lineage>
        <taxon>Eukaryota</taxon>
        <taxon>Fungi</taxon>
        <taxon>Dikarya</taxon>
        <taxon>Ascomycota</taxon>
        <taxon>Pezizomycotina</taxon>
        <taxon>Sordariomycetes</taxon>
        <taxon>Sordariomycetidae</taxon>
        <taxon>Diaporthales</taxon>
        <taxon>Diaporthaceae</taxon>
        <taxon>Diaporthe</taxon>
    </lineage>
</organism>
<dbReference type="GO" id="GO:0051082">
    <property type="term" value="F:unfolded protein binding"/>
    <property type="evidence" value="ECO:0007669"/>
    <property type="project" value="InterPro"/>
</dbReference>
<gene>
    <name evidence="3" type="ORF">N8I77_004644</name>
</gene>
<feature type="coiled-coil region" evidence="2">
    <location>
        <begin position="17"/>
        <end position="44"/>
    </location>
</feature>